<sequence length="2124" mass="247733">LHERFDEIRKLDTIDQSMGFDRYTEGVSKYGWLVNMHSTLVKDDSWAGGRSAVDLYFLQEDGGSFKATFVESPYFYVVTKKGMQVEFEEFVKRKFGSIVERIEIGEKEDLALANHLVSEKQRVVKLVFRNTADLISVRKVLMPAAEQNKERMMSSERFEGGGGGNELVSIDPMEDVVENKVNYAMNGGLESVIELREHDISYHLRVSIDHDIRIGYWYTAKAINGNIKLERDLEKQVRADPVVMAFDIETTKLPLKFPDAQIDSIMMISYMIDGQGYLITNRDIISEDIEDFEYTPKPEFEGPFIIFNEENEKCLLERFFEHIQQVRPTVIATYNGDSFDWPFVEERAKINGMSMFEMIGFQKDSSDEYKSTYCIHMDCFRWVKRDSYLPVGSHGLKAVTSAKLGYNPMELDPEDMTPFAREKPQVLATYSVSDAVATYYLYMKYVHPFIFSLCNIIPLNPDEVLRKGSGTLCETLLMVESFKANVLMPNRHVETRGKFYKGHLLENETYVGGHVEALESGVFRSDIETEFKMNPKAFRRLINELDEALKFALRVEMKIDFEQVENYAEVYEDIKRRLEELEARSESVECPLIYHLDVAAMYPNIILTNRLQPPAIVDEKMCASCDFNKPGKTCQRRMEWDWRGEYMPARKNEYRMIKNQLESEKFDNKSFYELSKNEQQNLIEKRLGQYCRKVYRKNHEHEIVKKTSIVCQRENPFYVDTVKCFRDRRYEYKGLHKKWKKEMEEAVKQGDLGRVEESKKMIILYDSLQLAHKCILNSFYGYVMRKGARWYSMEMAGIVCHTGAMIIRMARELIEMIGRPLELDTDGIWCILPERFPENFKFRLKNGKEIVISYPCVMLNYLVYDKFTNDQYEDLDVESGEYKRKSENSIFFEIDGPYKAMILPASKEQDKLLKKRYAVFNKDDTLAELKGFEVKRRGELKLIKYFQSEIFNNFLKGSNLKECYESVSVVANHWLNILYSKGEKLTDEELFDLISEKKSMSRSVEEYAGKSTSISTAKRLAEFLGSDMIKDKGLACQFVICSKPVGSAVTDRAIPIAIFSTEESVKHFYLRKWLKDPLIEDFDIRSLLDWEYYIERLASAIQKIITIPAAMQNVENPVPRIRHPEWLERRIRERKWSRKQKSIKEYYKVKDDEVEELGVDELEVEERGEIEVDIEDLGKVEDELKEKMRELEIKDESMSLMFNDFSKWIEGMKKRWNNKKKNEKKSLFDKQNEIFKKNEWEIIQIVETFNKGEYKIISLINNQIKSVLVCVPRVFYINSLFELNSEDLRVDRVDVKEIKRVEYKLPRNHSVVNLYQVEMTEKEFELKQRELQVLFNHPSVIGVYELNVPLDFKIIMQIGNKCKIRNNLLNVLNLNQLESTVIIKTNTNTSMSLTPSYLSGGLDGINFCFLFDSFIDKKRFVGCVLNNKIFICFINATISINLVKKIYNENYIKFESKEKDYLNEFFIYSANPIYEIHSVSNLKELTRLLNKFLANKQDLIILESFVNKNERISSMLNLEGPIINIPFNFKQIRSLDWNQLILTKFIKRYFELNSWFESLLELSKYSKIPIGNLKGDISILSSDVLYARCLKQQGFLLWYSENESPDLSGREFDNHFNFVDNSFDVSVSGSFKSICVELNVANLCINTIIESKGIESKGISSSTQTTTQTNATTSATRAHHLSKALNLLNENTLNKDHFLALKNLVLSWSQDVARFGNYEADSLLANFYRWIKSPSSKLYDPLMFNHINQLMNKLFIQLLNEFKSLGVKIIFANFNKIILQTSKQSIFNAIPFVDFLLKETNSKDLFCWIEFRIVKYYNYLLWLDKNNYADFDYQHSQQLDSVNSLNSQLVMNWHIQNFLPPAIQNTFHQTVAEFITYIYSCIDDTRENRLPPSESSHSSNQMFSESDLYESSGIFRNQKEFFEKFNSSILSIVREMQTKFAHHDDDSCLFPTLPGSHLDLKYGPLEFIKSICAIFALEADLKHLVLLLRRHLLTLLSIKEFDPSTVFTNPSESLILPNMFCASCNSISDLDICRDTDFACAACAHLFDKQLIQQTLVMQFYDLLKNYQVQDLVCGKCRMVANTNLTDHCQCSGSFANSLKEEVVMRRVRVLKSVAEVYQMEIYD</sequence>
<evidence type="ECO:0000256" key="17">
    <source>
        <dbReference type="RuleBase" id="RU365029"/>
    </source>
</evidence>
<dbReference type="InterPro" id="IPR029703">
    <property type="entry name" value="POL2"/>
</dbReference>
<comment type="catalytic activity">
    <reaction evidence="16 17">
        <text>DNA(n) + a 2'-deoxyribonucleoside 5'-triphosphate = DNA(n+1) + diphosphate</text>
        <dbReference type="Rhea" id="RHEA:22508"/>
        <dbReference type="Rhea" id="RHEA-COMP:17339"/>
        <dbReference type="Rhea" id="RHEA-COMP:17340"/>
        <dbReference type="ChEBI" id="CHEBI:33019"/>
        <dbReference type="ChEBI" id="CHEBI:61560"/>
        <dbReference type="ChEBI" id="CHEBI:173112"/>
        <dbReference type="EC" id="2.7.7.7"/>
    </reaction>
</comment>
<feature type="domain" description="DNA polymerase epsilon catalytic subunit A C-terminal" evidence="18">
    <location>
        <begin position="1442"/>
        <end position="1831"/>
    </location>
</feature>
<comment type="function">
    <text evidence="17">DNA polymerase II participates in chromosomal DNA replication.</text>
</comment>
<evidence type="ECO:0000313" key="19">
    <source>
        <dbReference type="EMBL" id="RKP21309.1"/>
    </source>
</evidence>
<evidence type="ECO:0000256" key="12">
    <source>
        <dbReference type="ARBA" id="ARBA00023004"/>
    </source>
</evidence>
<dbReference type="FunFam" id="1.10.287.690:FF:000005">
    <property type="entry name" value="DNA polymerase epsilon catalytic subunit"/>
    <property type="match status" value="1"/>
</dbReference>
<dbReference type="Gene3D" id="1.10.132.60">
    <property type="entry name" value="DNA polymerase family B, C-terminal domain"/>
    <property type="match status" value="1"/>
</dbReference>
<dbReference type="GO" id="GO:0006287">
    <property type="term" value="P:base-excision repair, gap-filling"/>
    <property type="evidence" value="ECO:0007669"/>
    <property type="project" value="TreeGrafter"/>
</dbReference>
<dbReference type="PANTHER" id="PTHR10670:SF0">
    <property type="entry name" value="DNA POLYMERASE EPSILON CATALYTIC SUBUNIT A"/>
    <property type="match status" value="1"/>
</dbReference>
<evidence type="ECO:0000256" key="3">
    <source>
        <dbReference type="ARBA" id="ARBA00005755"/>
    </source>
</evidence>
<keyword evidence="10 17" id="KW-0862">Zinc</keyword>
<dbReference type="PANTHER" id="PTHR10670">
    <property type="entry name" value="DNA POLYMERASE EPSILON CATALYTIC SUBUNIT A"/>
    <property type="match status" value="1"/>
</dbReference>
<dbReference type="SUPFAM" id="SSF56672">
    <property type="entry name" value="DNA/RNA polymerases"/>
    <property type="match status" value="1"/>
</dbReference>
<dbReference type="GO" id="GO:0008622">
    <property type="term" value="C:epsilon DNA polymerase complex"/>
    <property type="evidence" value="ECO:0007669"/>
    <property type="project" value="InterPro"/>
</dbReference>
<keyword evidence="4 17" id="KW-0004">4Fe-4S</keyword>
<evidence type="ECO:0000256" key="10">
    <source>
        <dbReference type="ARBA" id="ARBA00022833"/>
    </source>
</evidence>
<dbReference type="GO" id="GO:0045004">
    <property type="term" value="P:DNA replication proofreading"/>
    <property type="evidence" value="ECO:0007669"/>
    <property type="project" value="TreeGrafter"/>
</dbReference>
<evidence type="ECO:0000256" key="5">
    <source>
        <dbReference type="ARBA" id="ARBA00022679"/>
    </source>
</evidence>
<keyword evidence="13 17" id="KW-0411">Iron-sulfur</keyword>
<dbReference type="GO" id="GO:0000166">
    <property type="term" value="F:nucleotide binding"/>
    <property type="evidence" value="ECO:0007669"/>
    <property type="project" value="InterPro"/>
</dbReference>
<dbReference type="InterPro" id="IPR043502">
    <property type="entry name" value="DNA/RNA_pol_sf"/>
</dbReference>
<dbReference type="InterPro" id="IPR036397">
    <property type="entry name" value="RNaseH_sf"/>
</dbReference>
<dbReference type="Pfam" id="PF23250">
    <property type="entry name" value="zf_DPOE_2"/>
    <property type="match status" value="1"/>
</dbReference>
<dbReference type="GO" id="GO:0006297">
    <property type="term" value="P:nucleotide-excision repair, DNA gap filling"/>
    <property type="evidence" value="ECO:0007669"/>
    <property type="project" value="TreeGrafter"/>
</dbReference>
<keyword evidence="14 17" id="KW-0238">DNA-binding</keyword>
<dbReference type="InterPro" id="IPR006172">
    <property type="entry name" value="DNA-dir_DNA_pol_B"/>
</dbReference>
<dbReference type="EMBL" id="ML004967">
    <property type="protein sequence ID" value="RKP21309.1"/>
    <property type="molecule type" value="Genomic_DNA"/>
</dbReference>
<dbReference type="GO" id="GO:0003677">
    <property type="term" value="F:DNA binding"/>
    <property type="evidence" value="ECO:0007669"/>
    <property type="project" value="UniProtKB-KW"/>
</dbReference>
<organism evidence="19 20">
    <name type="scientific">Rozella allomycis (strain CSF55)</name>
    <dbReference type="NCBI Taxonomy" id="988480"/>
    <lineage>
        <taxon>Eukaryota</taxon>
        <taxon>Fungi</taxon>
        <taxon>Fungi incertae sedis</taxon>
        <taxon>Cryptomycota</taxon>
        <taxon>Cryptomycota incertae sedis</taxon>
        <taxon>Rozella</taxon>
    </lineage>
</organism>
<reference evidence="20" key="1">
    <citation type="journal article" date="2018" name="Nat. Microbiol.">
        <title>Leveraging single-cell genomics to expand the fungal tree of life.</title>
        <authorList>
            <person name="Ahrendt S.R."/>
            <person name="Quandt C.A."/>
            <person name="Ciobanu D."/>
            <person name="Clum A."/>
            <person name="Salamov A."/>
            <person name="Andreopoulos B."/>
            <person name="Cheng J.F."/>
            <person name="Woyke T."/>
            <person name="Pelin A."/>
            <person name="Henrissat B."/>
            <person name="Reynolds N.K."/>
            <person name="Benny G.L."/>
            <person name="Smith M.E."/>
            <person name="James T.Y."/>
            <person name="Grigoriev I.V."/>
        </authorList>
    </citation>
    <scope>NUCLEOTIDE SEQUENCE [LARGE SCALE GENOMIC DNA]</scope>
    <source>
        <strain evidence="20">CSF55</strain>
    </source>
</reference>
<dbReference type="GO" id="GO:0051539">
    <property type="term" value="F:4 iron, 4 sulfur cluster binding"/>
    <property type="evidence" value="ECO:0007669"/>
    <property type="project" value="UniProtKB-KW"/>
</dbReference>
<dbReference type="Gene3D" id="3.90.1600.10">
    <property type="entry name" value="Palm domain of DNA polymerase"/>
    <property type="match status" value="1"/>
</dbReference>
<evidence type="ECO:0000256" key="1">
    <source>
        <dbReference type="ARBA" id="ARBA00001966"/>
    </source>
</evidence>
<keyword evidence="8 17" id="KW-0479">Metal-binding</keyword>
<evidence type="ECO:0000259" key="18">
    <source>
        <dbReference type="SMART" id="SM01159"/>
    </source>
</evidence>
<dbReference type="Pfam" id="PF22634">
    <property type="entry name" value="POL2_thumb"/>
    <property type="match status" value="1"/>
</dbReference>
<dbReference type="GO" id="GO:0008270">
    <property type="term" value="F:zinc ion binding"/>
    <property type="evidence" value="ECO:0007669"/>
    <property type="project" value="UniProtKB-KW"/>
</dbReference>
<evidence type="ECO:0000256" key="2">
    <source>
        <dbReference type="ARBA" id="ARBA00004123"/>
    </source>
</evidence>
<dbReference type="Gene3D" id="3.30.420.10">
    <property type="entry name" value="Ribonuclease H-like superfamily/Ribonuclease H"/>
    <property type="match status" value="1"/>
</dbReference>
<gene>
    <name evidence="19" type="ORF">ROZALSC1DRAFT_805</name>
</gene>
<keyword evidence="5 17" id="KW-0808">Transferase</keyword>
<dbReference type="InterPro" id="IPR013697">
    <property type="entry name" value="DNA_pol_e_suA_C"/>
</dbReference>
<feature type="non-terminal residue" evidence="19">
    <location>
        <position position="1"/>
    </location>
</feature>
<dbReference type="GO" id="GO:0003887">
    <property type="term" value="F:DNA-directed DNA polymerase activity"/>
    <property type="evidence" value="ECO:0007669"/>
    <property type="project" value="UniProtKB-KW"/>
</dbReference>
<accession>A0A4V1J0E8</accession>
<keyword evidence="7 17" id="KW-0235">DNA replication</keyword>
<evidence type="ECO:0000256" key="14">
    <source>
        <dbReference type="ARBA" id="ARBA00023125"/>
    </source>
</evidence>
<evidence type="ECO:0000256" key="9">
    <source>
        <dbReference type="ARBA" id="ARBA00022771"/>
    </source>
</evidence>
<evidence type="ECO:0000256" key="7">
    <source>
        <dbReference type="ARBA" id="ARBA00022705"/>
    </source>
</evidence>
<dbReference type="EC" id="2.7.7.7" evidence="17"/>
<dbReference type="GO" id="GO:0008310">
    <property type="term" value="F:single-stranded DNA 3'-5' DNA exonuclease activity"/>
    <property type="evidence" value="ECO:0007669"/>
    <property type="project" value="TreeGrafter"/>
</dbReference>
<evidence type="ECO:0000256" key="15">
    <source>
        <dbReference type="ARBA" id="ARBA00023242"/>
    </source>
</evidence>
<protein>
    <recommendedName>
        <fullName evidence="17">DNA polymerase epsilon catalytic subunit</fullName>
        <ecNumber evidence="17">2.7.7.7</ecNumber>
    </recommendedName>
</protein>
<dbReference type="CDD" id="cd05779">
    <property type="entry name" value="DNA_polB_epsilon_exo"/>
    <property type="match status" value="1"/>
</dbReference>
<dbReference type="Proteomes" id="UP000281549">
    <property type="component" value="Unassembled WGS sequence"/>
</dbReference>
<dbReference type="Gene3D" id="3.30.342.10">
    <property type="entry name" value="DNA Polymerase, chain B, domain 1"/>
    <property type="match status" value="1"/>
</dbReference>
<evidence type="ECO:0000256" key="4">
    <source>
        <dbReference type="ARBA" id="ARBA00022485"/>
    </source>
</evidence>
<evidence type="ECO:0000256" key="6">
    <source>
        <dbReference type="ARBA" id="ARBA00022695"/>
    </source>
</evidence>
<feature type="non-terminal residue" evidence="19">
    <location>
        <position position="2124"/>
    </location>
</feature>
<keyword evidence="6 17" id="KW-0548">Nucleotidyltransferase</keyword>
<keyword evidence="9 17" id="KW-0863">Zinc-finger</keyword>
<dbReference type="InterPro" id="IPR055191">
    <property type="entry name" value="POL2_thumb"/>
</dbReference>
<dbReference type="InterPro" id="IPR023211">
    <property type="entry name" value="DNA_pol_palm_dom_sf"/>
</dbReference>
<proteinExistence type="inferred from homology"/>
<dbReference type="Pfam" id="PF22912">
    <property type="entry name" value="zf-DPOE"/>
    <property type="match status" value="1"/>
</dbReference>
<dbReference type="GO" id="GO:0000278">
    <property type="term" value="P:mitotic cell cycle"/>
    <property type="evidence" value="ECO:0007669"/>
    <property type="project" value="TreeGrafter"/>
</dbReference>
<dbReference type="FunFam" id="3.30.420.10:FF:000010">
    <property type="entry name" value="DNA polymerase epsilon catalytic subunit"/>
    <property type="match status" value="1"/>
</dbReference>
<comment type="cofactor">
    <cofactor evidence="1 17">
        <name>[4Fe-4S] cluster</name>
        <dbReference type="ChEBI" id="CHEBI:49883"/>
    </cofactor>
</comment>
<dbReference type="Pfam" id="PF08490">
    <property type="entry name" value="DUF1744"/>
    <property type="match status" value="1"/>
</dbReference>
<evidence type="ECO:0000313" key="20">
    <source>
        <dbReference type="Proteomes" id="UP000281549"/>
    </source>
</evidence>
<dbReference type="InterPro" id="IPR006133">
    <property type="entry name" value="DNA-dir_DNA_pol_B_exonuc"/>
</dbReference>
<dbReference type="InterPro" id="IPR012337">
    <property type="entry name" value="RNaseH-like_sf"/>
</dbReference>
<evidence type="ECO:0000256" key="16">
    <source>
        <dbReference type="ARBA" id="ARBA00049244"/>
    </source>
</evidence>
<dbReference type="FunFam" id="1.10.132.60:FF:000002">
    <property type="entry name" value="DNA polymerase epsilon catalytic subunit"/>
    <property type="match status" value="1"/>
</dbReference>
<dbReference type="SMART" id="SM00486">
    <property type="entry name" value="POLBc"/>
    <property type="match status" value="1"/>
</dbReference>
<comment type="subcellular location">
    <subcellularLocation>
        <location evidence="2 17">Nucleus</location>
    </subcellularLocation>
</comment>
<keyword evidence="12 17" id="KW-0408">Iron</keyword>
<evidence type="ECO:0000256" key="8">
    <source>
        <dbReference type="ARBA" id="ARBA00022723"/>
    </source>
</evidence>
<keyword evidence="11 17" id="KW-0239">DNA-directed DNA polymerase</keyword>
<name>A0A4V1J0E8_ROZAC</name>
<dbReference type="SUPFAM" id="SSF53098">
    <property type="entry name" value="Ribonuclease H-like"/>
    <property type="match status" value="1"/>
</dbReference>
<evidence type="ECO:0000256" key="11">
    <source>
        <dbReference type="ARBA" id="ARBA00022932"/>
    </source>
</evidence>
<dbReference type="InterPro" id="IPR042087">
    <property type="entry name" value="DNA_pol_B_thumb"/>
</dbReference>
<comment type="similarity">
    <text evidence="3 17">Belongs to the DNA polymerase type-B family.</text>
</comment>
<dbReference type="Pfam" id="PF03104">
    <property type="entry name" value="DNA_pol_B_exo1"/>
    <property type="match status" value="1"/>
</dbReference>
<dbReference type="CDD" id="cd05535">
    <property type="entry name" value="POLBc_epsilon"/>
    <property type="match status" value="1"/>
</dbReference>
<keyword evidence="15 17" id="KW-0539">Nucleus</keyword>
<dbReference type="SMART" id="SM01159">
    <property type="entry name" value="DUF1744"/>
    <property type="match status" value="1"/>
</dbReference>
<dbReference type="GO" id="GO:0006272">
    <property type="term" value="P:leading strand elongation"/>
    <property type="evidence" value="ECO:0007669"/>
    <property type="project" value="TreeGrafter"/>
</dbReference>
<dbReference type="InterPro" id="IPR054475">
    <property type="entry name" value="Znf-DPOE"/>
</dbReference>
<dbReference type="FunFam" id="3.90.1600.10:FF:000006">
    <property type="entry name" value="DNA polymerase epsilon catalytic subunit"/>
    <property type="match status" value="1"/>
</dbReference>
<evidence type="ECO:0000256" key="13">
    <source>
        <dbReference type="ARBA" id="ARBA00023014"/>
    </source>
</evidence>